<evidence type="ECO:0000313" key="1">
    <source>
        <dbReference type="EMBL" id="KAI8433906.1"/>
    </source>
</evidence>
<evidence type="ECO:0000313" key="2">
    <source>
        <dbReference type="Proteomes" id="UP001064048"/>
    </source>
</evidence>
<reference evidence="1 2" key="1">
    <citation type="journal article" date="2022" name="Genome Biol. Evol.">
        <title>The Spruce Budworm Genome: Reconstructing the Evolutionary History of Antifreeze Proteins.</title>
        <authorList>
            <person name="Beliveau C."/>
            <person name="Gagne P."/>
            <person name="Picq S."/>
            <person name="Vernygora O."/>
            <person name="Keeling C.I."/>
            <person name="Pinkney K."/>
            <person name="Doucet D."/>
            <person name="Wen F."/>
            <person name="Johnston J.S."/>
            <person name="Maaroufi H."/>
            <person name="Boyle B."/>
            <person name="Laroche J."/>
            <person name="Dewar K."/>
            <person name="Juretic N."/>
            <person name="Blackburn G."/>
            <person name="Nisole A."/>
            <person name="Brunet B."/>
            <person name="Brandao M."/>
            <person name="Lumley L."/>
            <person name="Duan J."/>
            <person name="Quan G."/>
            <person name="Lucarotti C.J."/>
            <person name="Roe A.D."/>
            <person name="Sperling F.A.H."/>
            <person name="Levesque R.C."/>
            <person name="Cusson M."/>
        </authorList>
    </citation>
    <scope>NUCLEOTIDE SEQUENCE [LARGE SCALE GENOMIC DNA]</scope>
    <source>
        <strain evidence="1">Glfc:IPQL:Cfum</strain>
    </source>
</reference>
<dbReference type="Proteomes" id="UP001064048">
    <property type="component" value="Chromosome 29"/>
</dbReference>
<keyword evidence="2" id="KW-1185">Reference proteome</keyword>
<dbReference type="EMBL" id="CM046129">
    <property type="protein sequence ID" value="KAI8433906.1"/>
    <property type="molecule type" value="Genomic_DNA"/>
</dbReference>
<sequence length="383" mass="41963">MPVHPHYELLQTNANHSARAQDLLMQPNWVGDSEGLVAVVVPAAATQRISIKERGAGYVAAKWGEVVVIGVYFSPNRPFREFERFLAGLGAGVQRALPAQVVLMGDLNAKCEAWGCPSRTREGRFCGTGLQWSAGSAESRDGQHLRWWQGGSIVDVTFATPAIGARIGSPRRPSGLRPVWWVGEAEISQNGFSPPRPGLGERGCHSPGVERRSPDTMGVDERAVRFREDLTAICDAAMPRAHQSAPRTAVYWWSQDLVGLRAASDAARRAFTRCRRRRTQVPGEEERLLTELRAAKAAFQTAIAGLHRILASLDNDPWGRPYRTVRAKLKVSPPTEDFEPGLLAAVVEGLFPPSQPFEPPRMASPTVEPETPPDIPPITGHTR</sequence>
<name>A0ACC0KCY0_CHOFU</name>
<organism evidence="1 2">
    <name type="scientific">Choristoneura fumiferana</name>
    <name type="common">Spruce budworm moth</name>
    <name type="synonym">Archips fumiferana</name>
    <dbReference type="NCBI Taxonomy" id="7141"/>
    <lineage>
        <taxon>Eukaryota</taxon>
        <taxon>Metazoa</taxon>
        <taxon>Ecdysozoa</taxon>
        <taxon>Arthropoda</taxon>
        <taxon>Hexapoda</taxon>
        <taxon>Insecta</taxon>
        <taxon>Pterygota</taxon>
        <taxon>Neoptera</taxon>
        <taxon>Endopterygota</taxon>
        <taxon>Lepidoptera</taxon>
        <taxon>Glossata</taxon>
        <taxon>Ditrysia</taxon>
        <taxon>Tortricoidea</taxon>
        <taxon>Tortricidae</taxon>
        <taxon>Tortricinae</taxon>
        <taxon>Choristoneura</taxon>
    </lineage>
</organism>
<comment type="caution">
    <text evidence="1">The sequence shown here is derived from an EMBL/GenBank/DDBJ whole genome shotgun (WGS) entry which is preliminary data.</text>
</comment>
<gene>
    <name evidence="1" type="ORF">MSG28_015832</name>
</gene>
<proteinExistence type="predicted"/>
<accession>A0ACC0KCY0</accession>
<protein>
    <submittedName>
        <fullName evidence="1">Uncharacterized protein</fullName>
    </submittedName>
</protein>